<feature type="domain" description="Heme-copper oxidase subunit III family profile" evidence="19">
    <location>
        <begin position="29"/>
        <end position="205"/>
    </location>
</feature>
<gene>
    <name evidence="20" type="primary">cyoC</name>
    <name evidence="20" type="ORF">NDK47_20765</name>
</gene>
<evidence type="ECO:0000256" key="6">
    <source>
        <dbReference type="ARBA" id="ARBA00022475"/>
    </source>
</evidence>
<evidence type="ECO:0000256" key="10">
    <source>
        <dbReference type="ARBA" id="ARBA00023002"/>
    </source>
</evidence>
<dbReference type="InterPro" id="IPR014206">
    <property type="entry name" value="Cyt_c_ubiqinol_oxidase_su3"/>
</dbReference>
<dbReference type="InterPro" id="IPR035973">
    <property type="entry name" value="Cyt_c_oxidase_su3-like_sf"/>
</dbReference>
<accession>A0ABY4WBJ7</accession>
<dbReference type="NCBIfam" id="TIGR02842">
    <property type="entry name" value="CyoC"/>
    <property type="match status" value="1"/>
</dbReference>
<evidence type="ECO:0000259" key="19">
    <source>
        <dbReference type="PROSITE" id="PS50253"/>
    </source>
</evidence>
<feature type="transmembrane region" description="Helical" evidence="18">
    <location>
        <begin position="100"/>
        <end position="119"/>
    </location>
</feature>
<dbReference type="PANTHER" id="PTHR11403">
    <property type="entry name" value="CYTOCHROME C OXIDASE SUBUNIT III"/>
    <property type="match status" value="1"/>
</dbReference>
<evidence type="ECO:0000256" key="17">
    <source>
        <dbReference type="RuleBase" id="RU003376"/>
    </source>
</evidence>
<keyword evidence="9 18" id="KW-1133">Transmembrane helix</keyword>
<evidence type="ECO:0000256" key="7">
    <source>
        <dbReference type="ARBA" id="ARBA00022692"/>
    </source>
</evidence>
<dbReference type="InterPro" id="IPR013833">
    <property type="entry name" value="Cyt_c_oxidase_su3_a-hlx"/>
</dbReference>
<evidence type="ECO:0000256" key="12">
    <source>
        <dbReference type="ARBA" id="ARBA00025694"/>
    </source>
</evidence>
<keyword evidence="8" id="KW-0249">Electron transport</keyword>
<protein>
    <recommendedName>
        <fullName evidence="4">Cytochrome bo(3) ubiquinol oxidase subunit 3</fullName>
    </recommendedName>
    <alternativeName>
        <fullName evidence="15">Cytochrome o ubiquinol oxidase subunit 3</fullName>
    </alternativeName>
    <alternativeName>
        <fullName evidence="13">Oxidase bo(3) subunit 3</fullName>
    </alternativeName>
    <alternativeName>
        <fullName evidence="16">Ubiquinol oxidase polypeptide III</fullName>
    </alternativeName>
    <alternativeName>
        <fullName evidence="14">Ubiquinol oxidase subunit 3</fullName>
    </alternativeName>
</protein>
<dbReference type="PANTHER" id="PTHR11403:SF2">
    <property type="entry name" value="CYTOCHROME BO(3) UBIQUINOL OXIDASE SUBUNIT 3"/>
    <property type="match status" value="1"/>
</dbReference>
<comment type="subunit">
    <text evidence="3">Heterooctamer of two A chains, two B chains, two C chains and two D chains.</text>
</comment>
<sequence length="206" mass="23034">MQQVMTHHEHGHDHEHDHGHEDHENLKVLGFWIFLVTDCILFATLFATYVVLMHNVAGGPTAKELFEMPGVIAETFILLTSSFTSGLATLAMHKGKTKQLIGWLVVTALLGLSFVGLEINEFVNMVKEGATISTSAFLSAFYTLVGTHGLHVSVGLFWMLALMIQLGRRGITPVTRRKVTNLSLYWHFLDVVWIFLLTVVYLLGVM</sequence>
<dbReference type="SUPFAM" id="SSF81452">
    <property type="entry name" value="Cytochrome c oxidase subunit III-like"/>
    <property type="match status" value="1"/>
</dbReference>
<evidence type="ECO:0000256" key="4">
    <source>
        <dbReference type="ARBA" id="ARBA00014687"/>
    </source>
</evidence>
<evidence type="ECO:0000256" key="5">
    <source>
        <dbReference type="ARBA" id="ARBA00022448"/>
    </source>
</evidence>
<feature type="transmembrane region" description="Helical" evidence="18">
    <location>
        <begin position="184"/>
        <end position="204"/>
    </location>
</feature>
<evidence type="ECO:0000256" key="18">
    <source>
        <dbReference type="SAM" id="Phobius"/>
    </source>
</evidence>
<evidence type="ECO:0000256" key="16">
    <source>
        <dbReference type="ARBA" id="ARBA00032717"/>
    </source>
</evidence>
<dbReference type="EMBL" id="CP098755">
    <property type="protein sequence ID" value="USG64557.1"/>
    <property type="molecule type" value="Genomic_DNA"/>
</dbReference>
<keyword evidence="11 18" id="KW-0472">Membrane</keyword>
<dbReference type="Gene3D" id="1.20.120.80">
    <property type="entry name" value="Cytochrome c oxidase, subunit III, four-helix bundle"/>
    <property type="match status" value="1"/>
</dbReference>
<evidence type="ECO:0000256" key="1">
    <source>
        <dbReference type="ARBA" id="ARBA00004651"/>
    </source>
</evidence>
<keyword evidence="10" id="KW-0560">Oxidoreductase</keyword>
<evidence type="ECO:0000256" key="9">
    <source>
        <dbReference type="ARBA" id="ARBA00022989"/>
    </source>
</evidence>
<name>A0ABY4WBJ7_9BACL</name>
<dbReference type="InterPro" id="IPR000298">
    <property type="entry name" value="Cyt_c_oxidase-like_su3"/>
</dbReference>
<dbReference type="CDD" id="cd02863">
    <property type="entry name" value="Ubiquinol_oxidase_III"/>
    <property type="match status" value="1"/>
</dbReference>
<organism evidence="20 21">
    <name type="scientific">Brevibacillus ruminantium</name>
    <dbReference type="NCBI Taxonomy" id="2950604"/>
    <lineage>
        <taxon>Bacteria</taxon>
        <taxon>Bacillati</taxon>
        <taxon>Bacillota</taxon>
        <taxon>Bacilli</taxon>
        <taxon>Bacillales</taxon>
        <taxon>Paenibacillaceae</taxon>
        <taxon>Brevibacillus</taxon>
    </lineage>
</organism>
<keyword evidence="5" id="KW-0813">Transport</keyword>
<feature type="transmembrane region" description="Helical" evidence="18">
    <location>
        <begin position="29"/>
        <end position="52"/>
    </location>
</feature>
<comment type="function">
    <text evidence="12">Cytochrome bo(3) ubiquinol terminal oxidase is the component of the aerobic respiratory chain of E.coli that predominates when cells are grown at high aeration. Has proton pump activity across the membrane in addition to electron transfer, pumping 2 protons/electron.</text>
</comment>
<feature type="transmembrane region" description="Helical" evidence="18">
    <location>
        <begin position="72"/>
        <end position="93"/>
    </location>
</feature>
<dbReference type="RefSeq" id="WP_251871669.1">
    <property type="nucleotide sequence ID" value="NZ_CP098755.1"/>
</dbReference>
<dbReference type="InterPro" id="IPR024791">
    <property type="entry name" value="Cyt_c/ubiquinol_Oxase_su3"/>
</dbReference>
<dbReference type="InterPro" id="IPR033946">
    <property type="entry name" value="Ubiquinol_oxase_su3_dom"/>
</dbReference>
<comment type="similarity">
    <text evidence="2 17">Belongs to the cytochrome c oxidase subunit 3 family.</text>
</comment>
<dbReference type="Proteomes" id="UP001056500">
    <property type="component" value="Chromosome"/>
</dbReference>
<evidence type="ECO:0000313" key="20">
    <source>
        <dbReference type="EMBL" id="USG64557.1"/>
    </source>
</evidence>
<evidence type="ECO:0000256" key="3">
    <source>
        <dbReference type="ARBA" id="ARBA00011700"/>
    </source>
</evidence>
<keyword evidence="21" id="KW-1185">Reference proteome</keyword>
<keyword evidence="7 17" id="KW-0812">Transmembrane</keyword>
<evidence type="ECO:0000256" key="14">
    <source>
        <dbReference type="ARBA" id="ARBA00031884"/>
    </source>
</evidence>
<reference evidence="20" key="1">
    <citation type="submission" date="2022-06" db="EMBL/GenBank/DDBJ databases">
        <title>Genome sequencing of Brevibacillus sp. BB3-R1.</title>
        <authorList>
            <person name="Heo J."/>
            <person name="Lee D."/>
            <person name="Won M."/>
            <person name="Han B.-H."/>
            <person name="Hong S.-B."/>
            <person name="Kwon S.-W."/>
        </authorList>
    </citation>
    <scope>NUCLEOTIDE SEQUENCE</scope>
    <source>
        <strain evidence="20">BB3-R1</strain>
    </source>
</reference>
<dbReference type="Pfam" id="PF00510">
    <property type="entry name" value="COX3"/>
    <property type="match status" value="1"/>
</dbReference>
<comment type="subcellular location">
    <subcellularLocation>
        <location evidence="1 17">Cell membrane</location>
        <topology evidence="1 17">Multi-pass membrane protein</topology>
    </subcellularLocation>
</comment>
<evidence type="ECO:0000256" key="13">
    <source>
        <dbReference type="ARBA" id="ARBA00030072"/>
    </source>
</evidence>
<evidence type="ECO:0000256" key="8">
    <source>
        <dbReference type="ARBA" id="ARBA00022982"/>
    </source>
</evidence>
<feature type="transmembrane region" description="Helical" evidence="18">
    <location>
        <begin position="139"/>
        <end position="164"/>
    </location>
</feature>
<dbReference type="PROSITE" id="PS50253">
    <property type="entry name" value="COX3"/>
    <property type="match status" value="1"/>
</dbReference>
<proteinExistence type="inferred from homology"/>
<evidence type="ECO:0000256" key="11">
    <source>
        <dbReference type="ARBA" id="ARBA00023136"/>
    </source>
</evidence>
<evidence type="ECO:0000256" key="15">
    <source>
        <dbReference type="ARBA" id="ARBA00032189"/>
    </source>
</evidence>
<evidence type="ECO:0000256" key="2">
    <source>
        <dbReference type="ARBA" id="ARBA00010581"/>
    </source>
</evidence>
<keyword evidence="6" id="KW-1003">Cell membrane</keyword>
<evidence type="ECO:0000313" key="21">
    <source>
        <dbReference type="Proteomes" id="UP001056500"/>
    </source>
</evidence>